<dbReference type="InterPro" id="IPR027417">
    <property type="entry name" value="P-loop_NTPase"/>
</dbReference>
<reference evidence="9" key="1">
    <citation type="journal article" date="2020" name="Stud. Mycol.">
        <title>101 Dothideomycetes genomes: a test case for predicting lifestyles and emergence of pathogens.</title>
        <authorList>
            <person name="Haridas S."/>
            <person name="Albert R."/>
            <person name="Binder M."/>
            <person name="Bloem J."/>
            <person name="Labutti K."/>
            <person name="Salamov A."/>
            <person name="Andreopoulos B."/>
            <person name="Baker S."/>
            <person name="Barry K."/>
            <person name="Bills G."/>
            <person name="Bluhm B."/>
            <person name="Cannon C."/>
            <person name="Castanera R."/>
            <person name="Culley D."/>
            <person name="Daum C."/>
            <person name="Ezra D."/>
            <person name="Gonzalez J."/>
            <person name="Henrissat B."/>
            <person name="Kuo A."/>
            <person name="Liang C."/>
            <person name="Lipzen A."/>
            <person name="Lutzoni F."/>
            <person name="Magnuson J."/>
            <person name="Mondo S."/>
            <person name="Nolan M."/>
            <person name="Ohm R."/>
            <person name="Pangilinan J."/>
            <person name="Park H.-J."/>
            <person name="Ramirez L."/>
            <person name="Alfaro M."/>
            <person name="Sun H."/>
            <person name="Tritt A."/>
            <person name="Yoshinaga Y."/>
            <person name="Zwiers L.-H."/>
            <person name="Turgeon B."/>
            <person name="Goodwin S."/>
            <person name="Spatafora J."/>
            <person name="Crous P."/>
            <person name="Grigoriev I."/>
        </authorList>
    </citation>
    <scope>NUCLEOTIDE SEQUENCE</scope>
    <source>
        <strain evidence="9">CBS 115976</strain>
    </source>
</reference>
<dbReference type="PRINTS" id="PR00380">
    <property type="entry name" value="KINESINHEAVY"/>
</dbReference>
<dbReference type="InterPro" id="IPR036961">
    <property type="entry name" value="Kinesin_motor_dom_sf"/>
</dbReference>
<accession>A0A6A6UPU9</accession>
<keyword evidence="3 5" id="KW-0067">ATP-binding</keyword>
<evidence type="ECO:0000313" key="10">
    <source>
        <dbReference type="Proteomes" id="UP000799302"/>
    </source>
</evidence>
<evidence type="ECO:0000256" key="6">
    <source>
        <dbReference type="SAM" id="Coils"/>
    </source>
</evidence>
<keyword evidence="6" id="KW-0175">Coiled coil</keyword>
<comment type="similarity">
    <text evidence="5">Belongs to the TRAFAC class myosin-kinesin ATPase superfamily. Kinesin family.</text>
</comment>
<dbReference type="Proteomes" id="UP000799302">
    <property type="component" value="Unassembled WGS sequence"/>
</dbReference>
<dbReference type="GO" id="GO:0016887">
    <property type="term" value="F:ATP hydrolysis activity"/>
    <property type="evidence" value="ECO:0007669"/>
    <property type="project" value="TreeGrafter"/>
</dbReference>
<evidence type="ECO:0000256" key="2">
    <source>
        <dbReference type="ARBA" id="ARBA00022741"/>
    </source>
</evidence>
<dbReference type="SUPFAM" id="SSF52540">
    <property type="entry name" value="P-loop containing nucleoside triphosphate hydrolases"/>
    <property type="match status" value="1"/>
</dbReference>
<name>A0A6A6UPU9_9PEZI</name>
<dbReference type="PROSITE" id="PS50067">
    <property type="entry name" value="KINESIN_MOTOR_2"/>
    <property type="match status" value="1"/>
</dbReference>
<organism evidence="9 10">
    <name type="scientific">Microthyrium microscopicum</name>
    <dbReference type="NCBI Taxonomy" id="703497"/>
    <lineage>
        <taxon>Eukaryota</taxon>
        <taxon>Fungi</taxon>
        <taxon>Dikarya</taxon>
        <taxon>Ascomycota</taxon>
        <taxon>Pezizomycotina</taxon>
        <taxon>Dothideomycetes</taxon>
        <taxon>Dothideomycetes incertae sedis</taxon>
        <taxon>Microthyriales</taxon>
        <taxon>Microthyriaceae</taxon>
        <taxon>Microthyrium</taxon>
    </lineage>
</organism>
<gene>
    <name evidence="9" type="ORF">BT63DRAFT_421608</name>
</gene>
<dbReference type="EMBL" id="MU004231">
    <property type="protein sequence ID" value="KAF2673461.1"/>
    <property type="molecule type" value="Genomic_DNA"/>
</dbReference>
<dbReference type="PANTHER" id="PTHR24115:SF1008">
    <property type="entry name" value="KINESIN-LIKE PROTEIN SUBITO"/>
    <property type="match status" value="1"/>
</dbReference>
<evidence type="ECO:0000259" key="8">
    <source>
        <dbReference type="PROSITE" id="PS50067"/>
    </source>
</evidence>
<dbReference type="GO" id="GO:0005634">
    <property type="term" value="C:nucleus"/>
    <property type="evidence" value="ECO:0007669"/>
    <property type="project" value="TreeGrafter"/>
</dbReference>
<dbReference type="OrthoDB" id="123929at2759"/>
<protein>
    <submittedName>
        <fullName evidence="9">Kinesin</fullName>
    </submittedName>
</protein>
<dbReference type="GO" id="GO:0005524">
    <property type="term" value="F:ATP binding"/>
    <property type="evidence" value="ECO:0007669"/>
    <property type="project" value="UniProtKB-UniRule"/>
</dbReference>
<keyword evidence="2 5" id="KW-0547">Nucleotide-binding</keyword>
<dbReference type="GO" id="GO:0003777">
    <property type="term" value="F:microtubule motor activity"/>
    <property type="evidence" value="ECO:0007669"/>
    <property type="project" value="InterPro"/>
</dbReference>
<feature type="domain" description="Kinesin motor" evidence="8">
    <location>
        <begin position="11"/>
        <end position="468"/>
    </location>
</feature>
<feature type="coiled-coil region" evidence="6">
    <location>
        <begin position="504"/>
        <end position="538"/>
    </location>
</feature>
<dbReference type="GO" id="GO:0005871">
    <property type="term" value="C:kinesin complex"/>
    <property type="evidence" value="ECO:0007669"/>
    <property type="project" value="TreeGrafter"/>
</dbReference>
<evidence type="ECO:0000256" key="3">
    <source>
        <dbReference type="ARBA" id="ARBA00022840"/>
    </source>
</evidence>
<dbReference type="InterPro" id="IPR027640">
    <property type="entry name" value="Kinesin-like_fam"/>
</dbReference>
<feature type="binding site" evidence="5">
    <location>
        <begin position="105"/>
        <end position="112"/>
    </location>
    <ligand>
        <name>ATP</name>
        <dbReference type="ChEBI" id="CHEBI:30616"/>
    </ligand>
</feature>
<evidence type="ECO:0000256" key="4">
    <source>
        <dbReference type="ARBA" id="ARBA00023175"/>
    </source>
</evidence>
<evidence type="ECO:0000256" key="7">
    <source>
        <dbReference type="SAM" id="MobiDB-lite"/>
    </source>
</evidence>
<feature type="coiled-coil region" evidence="6">
    <location>
        <begin position="591"/>
        <end position="647"/>
    </location>
</feature>
<dbReference type="GO" id="GO:0008017">
    <property type="term" value="F:microtubule binding"/>
    <property type="evidence" value="ECO:0007669"/>
    <property type="project" value="InterPro"/>
</dbReference>
<keyword evidence="1" id="KW-0493">Microtubule</keyword>
<dbReference type="SMART" id="SM00129">
    <property type="entry name" value="KISc"/>
    <property type="match status" value="1"/>
</dbReference>
<dbReference type="PANTHER" id="PTHR24115">
    <property type="entry name" value="KINESIN-RELATED"/>
    <property type="match status" value="1"/>
</dbReference>
<dbReference type="InterPro" id="IPR001752">
    <property type="entry name" value="Kinesin_motor_dom"/>
</dbReference>
<sequence>MDSSTRSSPNLFDVYLRLRPSLNGNPDRFLDVEPPEPNEWPRYITIKPPVNDHRKRAVEKFAFTRVFEEDASQLDLFQGTGILSLLEGVLGAEGRPRDGLLATLGVTGSGKSHTILGTKSQRGLTQLALDVLFQSISHNLVHPTCINSVLSSIAVSDVSDAHMQTAALFLDSMYGDGQSTRGSCSRAQTPMPDASYLSVHMPSKQKLPRPSMMAQSPNVDGFQVPVDPAAEYVIVVSMYEVYNDKIYDLLVSSVSQAKRGFPKRPSVPFKSTEKSSARKVVAGLRKIVCSSLDEALQILETGLVERKVAGTGSNAVSSRSHGFFCVEVKKRNRIEKGRWEGQTLTIVDLAGSERARQANTAGATLVEAGKINESLMYLGQCMQMMQSGTSEGQKANIVPYRQCKLTEVLFSNSFPSAHIVAQQHHHHNHYYYQHRHPQKAIMVVAGDATGDFNATSQMLRYSALAREVTIPRIPSITSQILSGGHGNTTRPGTRDGPSGRDTPSAAYLEEMELKDAEIARLNDELDILTLQLDDQRARREDAETCWAASEERMAALEQEIRDECYEEMQNQIETERRRWKAALDAEADYNDERLDAKIDIMTREVEVYEDEDAKVTVTNDNSAETKLKEAEEENRRLLARIEMLERENMLKTPTKMIKKQRVLKAKKWEAENVGLESP</sequence>
<dbReference type="GO" id="GO:0005874">
    <property type="term" value="C:microtubule"/>
    <property type="evidence" value="ECO:0007669"/>
    <property type="project" value="UniProtKB-KW"/>
</dbReference>
<dbReference type="Pfam" id="PF00225">
    <property type="entry name" value="Kinesin"/>
    <property type="match status" value="1"/>
</dbReference>
<evidence type="ECO:0000256" key="5">
    <source>
        <dbReference type="PROSITE-ProRule" id="PRU00283"/>
    </source>
</evidence>
<evidence type="ECO:0000313" key="9">
    <source>
        <dbReference type="EMBL" id="KAF2673461.1"/>
    </source>
</evidence>
<dbReference type="Gene3D" id="3.40.850.10">
    <property type="entry name" value="Kinesin motor domain"/>
    <property type="match status" value="1"/>
</dbReference>
<keyword evidence="4 5" id="KW-0505">Motor protein</keyword>
<feature type="compositionally biased region" description="Polar residues" evidence="7">
    <location>
        <begin position="478"/>
        <end position="491"/>
    </location>
</feature>
<dbReference type="AlphaFoldDB" id="A0A6A6UPU9"/>
<evidence type="ECO:0000256" key="1">
    <source>
        <dbReference type="ARBA" id="ARBA00022701"/>
    </source>
</evidence>
<keyword evidence="10" id="KW-1185">Reference proteome</keyword>
<dbReference type="GO" id="GO:0007018">
    <property type="term" value="P:microtubule-based movement"/>
    <property type="evidence" value="ECO:0007669"/>
    <property type="project" value="InterPro"/>
</dbReference>
<proteinExistence type="inferred from homology"/>
<feature type="region of interest" description="Disordered" evidence="7">
    <location>
        <begin position="478"/>
        <end position="503"/>
    </location>
</feature>